<keyword evidence="2" id="KW-0808">Transferase</keyword>
<gene>
    <name evidence="2" type="primary">mgtA</name>
    <name evidence="2" type="ORF">UMC4404_15241</name>
</gene>
<name>A0A9P1PA03_PARSO</name>
<dbReference type="Proteomes" id="UP000049685">
    <property type="component" value="Unassembled WGS sequence"/>
</dbReference>
<dbReference type="InterPro" id="IPR050194">
    <property type="entry name" value="Glycosyltransferase_grp1"/>
</dbReference>
<dbReference type="EC" id="2.4.1.-" evidence="2"/>
<feature type="domain" description="Glycosyl transferase family 1" evidence="1">
    <location>
        <begin position="198"/>
        <end position="352"/>
    </location>
</feature>
<proteinExistence type="predicted"/>
<dbReference type="EMBL" id="CDNY01000003">
    <property type="protein sequence ID" value="CEO33544.1"/>
    <property type="molecule type" value="Genomic_DNA"/>
</dbReference>
<evidence type="ECO:0000259" key="1">
    <source>
        <dbReference type="Pfam" id="PF00534"/>
    </source>
</evidence>
<dbReference type="GO" id="GO:0016757">
    <property type="term" value="F:glycosyltransferase activity"/>
    <property type="evidence" value="ECO:0007669"/>
    <property type="project" value="UniProtKB-KW"/>
</dbReference>
<dbReference type="AlphaFoldDB" id="A0A9P1PA03"/>
<sequence>MNVLIFLDELYNKDEKFYYSKFNAGNFLCELSNTYNLKFAVPVSTQIEKHKNTQIEESKVIDLGEWDSLISYLKKYFTNNKNIKTRLNKEIENSDIVWLRYPSIPGIKIAKLCIKKDKPMIIHVAGDISKAYENKKYSGIKKIVAYILGIYMKKQTYNILKNKNAKVTFLCTGSKLEKDFKKDDTQFFIDNELNPDFNHEKINKNKKFLYVGRLVEEKGIKMLVDSWNKINRDIELNIVGHGKLDKYIEKAAKDNSNIKYHGFKGGDELKKLYKDCDCLIMPSITSEGFPRVITEAWCNGLNVISSDVGGIKGIGKDLENLLLFNPGDEIDMIEKIRLIVDDATINEKLSENINIAAQYVSKDNMINIIKSNIEKYRK</sequence>
<comment type="caution">
    <text evidence="2">The sequence shown here is derived from an EMBL/GenBank/DDBJ whole genome shotgun (WGS) entry which is preliminary data.</text>
</comment>
<dbReference type="InterPro" id="IPR001296">
    <property type="entry name" value="Glyco_trans_1"/>
</dbReference>
<evidence type="ECO:0000313" key="2">
    <source>
        <dbReference type="EMBL" id="CEO33544.1"/>
    </source>
</evidence>
<evidence type="ECO:0000313" key="3">
    <source>
        <dbReference type="Proteomes" id="UP000049685"/>
    </source>
</evidence>
<accession>A0A9P1PA03</accession>
<reference evidence="3" key="1">
    <citation type="submission" date="2015-01" db="EMBL/GenBank/DDBJ databases">
        <authorList>
            <person name="Aslett A.Martin."/>
            <person name="De Silva Nishadi"/>
        </authorList>
    </citation>
    <scope>NUCLEOTIDE SEQUENCE [LARGE SCALE GENOMIC DNA]</scope>
    <source>
        <strain evidence="3">UMC4404</strain>
    </source>
</reference>
<organism evidence="2 3">
    <name type="scientific">Paraclostridium sordellii</name>
    <name type="common">Clostridium sordellii</name>
    <dbReference type="NCBI Taxonomy" id="1505"/>
    <lineage>
        <taxon>Bacteria</taxon>
        <taxon>Bacillati</taxon>
        <taxon>Bacillota</taxon>
        <taxon>Clostridia</taxon>
        <taxon>Peptostreptococcales</taxon>
        <taxon>Peptostreptococcaceae</taxon>
        <taxon>Paraclostridium</taxon>
    </lineage>
</organism>
<dbReference type="CDD" id="cd03801">
    <property type="entry name" value="GT4_PimA-like"/>
    <property type="match status" value="1"/>
</dbReference>
<dbReference type="RefSeq" id="WP_057558675.1">
    <property type="nucleotide sequence ID" value="NZ_CDNY01000003.1"/>
</dbReference>
<dbReference type="Gene3D" id="3.40.50.2000">
    <property type="entry name" value="Glycogen Phosphorylase B"/>
    <property type="match status" value="2"/>
</dbReference>
<dbReference type="PANTHER" id="PTHR45947">
    <property type="entry name" value="SULFOQUINOVOSYL TRANSFERASE SQD2"/>
    <property type="match status" value="1"/>
</dbReference>
<protein>
    <submittedName>
        <fullName evidence="2">Hexosyltransferase</fullName>
        <ecNumber evidence="2">2.4.1.-</ecNumber>
    </submittedName>
</protein>
<dbReference type="Pfam" id="PF00534">
    <property type="entry name" value="Glycos_transf_1"/>
    <property type="match status" value="1"/>
</dbReference>
<keyword evidence="2" id="KW-0328">Glycosyltransferase</keyword>
<dbReference type="SUPFAM" id="SSF53756">
    <property type="entry name" value="UDP-Glycosyltransferase/glycogen phosphorylase"/>
    <property type="match status" value="1"/>
</dbReference>
<dbReference type="PANTHER" id="PTHR45947:SF3">
    <property type="entry name" value="SULFOQUINOVOSYL TRANSFERASE SQD2"/>
    <property type="match status" value="1"/>
</dbReference>